<dbReference type="Proteomes" id="UP001362999">
    <property type="component" value="Unassembled WGS sequence"/>
</dbReference>
<evidence type="ECO:0000256" key="3">
    <source>
        <dbReference type="SAM" id="SignalP"/>
    </source>
</evidence>
<evidence type="ECO:0000313" key="4">
    <source>
        <dbReference type="EMBL" id="KAK7020351.1"/>
    </source>
</evidence>
<dbReference type="EMBL" id="JAWWNJ010000041">
    <property type="protein sequence ID" value="KAK7020351.1"/>
    <property type="molecule type" value="Genomic_DNA"/>
</dbReference>
<feature type="compositionally biased region" description="Basic and acidic residues" evidence="2">
    <location>
        <begin position="155"/>
        <end position="172"/>
    </location>
</feature>
<feature type="compositionally biased region" description="Low complexity" evidence="2">
    <location>
        <begin position="173"/>
        <end position="224"/>
    </location>
</feature>
<feature type="chain" id="PRO_5044012918" evidence="3">
    <location>
        <begin position="17"/>
        <end position="253"/>
    </location>
</feature>
<dbReference type="PANTHER" id="PTHR31836">
    <property type="match status" value="1"/>
</dbReference>
<evidence type="ECO:0000256" key="2">
    <source>
        <dbReference type="SAM" id="MobiDB-lite"/>
    </source>
</evidence>
<sequence length="253" mass="26717">MLSFLSLLLLPTAALAAHKTSPAKRHSAISANTRNLSGTLLPRGGGSRFTNYYAGDSMGACGAWHQDSEFVVAMPKIQWDGGSHCNKQVYITYNGMSAVATVVDECEGCPWGALDFSQSLFGHFVGGEQNNYEVGQFYGSYVFGTGPGNNNNDNNDNKNNDKDKDNDDDKKTTTTTTHKTTSTTSTHTTTSSTHTTTSRSSTRTSSSARPTSSSAAPSASPSAKVPAGPQNLRDFSQVVMNLVGVVVSGPEAA</sequence>
<comment type="caution">
    <text evidence="4">The sequence shown here is derived from an EMBL/GenBank/DDBJ whole genome shotgun (WGS) entry which is preliminary data.</text>
</comment>
<dbReference type="InterPro" id="IPR051477">
    <property type="entry name" value="Expansin_CellWall"/>
</dbReference>
<feature type="region of interest" description="Disordered" evidence="2">
    <location>
        <begin position="145"/>
        <end position="230"/>
    </location>
</feature>
<dbReference type="SUPFAM" id="SSF50685">
    <property type="entry name" value="Barwin-like endoglucanases"/>
    <property type="match status" value="1"/>
</dbReference>
<keyword evidence="5" id="KW-1185">Reference proteome</keyword>
<dbReference type="InterPro" id="IPR036908">
    <property type="entry name" value="RlpA-like_sf"/>
</dbReference>
<evidence type="ECO:0000313" key="5">
    <source>
        <dbReference type="Proteomes" id="UP001362999"/>
    </source>
</evidence>
<feature type="signal peptide" evidence="3">
    <location>
        <begin position="1"/>
        <end position="16"/>
    </location>
</feature>
<proteinExistence type="predicted"/>
<dbReference type="Gene3D" id="2.40.40.10">
    <property type="entry name" value="RlpA-like domain"/>
    <property type="match status" value="1"/>
</dbReference>
<dbReference type="Pfam" id="PF01456">
    <property type="entry name" value="Mucin"/>
    <property type="match status" value="1"/>
</dbReference>
<gene>
    <name evidence="4" type="ORF">R3P38DRAFT_2967834</name>
</gene>
<dbReference type="InterPro" id="IPR000458">
    <property type="entry name" value="Tryp_mucin"/>
</dbReference>
<evidence type="ECO:0000256" key="1">
    <source>
        <dbReference type="ARBA" id="ARBA00022729"/>
    </source>
</evidence>
<dbReference type="AlphaFoldDB" id="A0AAW0B3M6"/>
<organism evidence="4 5">
    <name type="scientific">Favolaschia claudopus</name>
    <dbReference type="NCBI Taxonomy" id="2862362"/>
    <lineage>
        <taxon>Eukaryota</taxon>
        <taxon>Fungi</taxon>
        <taxon>Dikarya</taxon>
        <taxon>Basidiomycota</taxon>
        <taxon>Agaricomycotina</taxon>
        <taxon>Agaricomycetes</taxon>
        <taxon>Agaricomycetidae</taxon>
        <taxon>Agaricales</taxon>
        <taxon>Marasmiineae</taxon>
        <taxon>Mycenaceae</taxon>
        <taxon>Favolaschia</taxon>
    </lineage>
</organism>
<keyword evidence="1 3" id="KW-0732">Signal</keyword>
<name>A0AAW0B3M6_9AGAR</name>
<protein>
    <submittedName>
        <fullName evidence="4">Uncharacterized protein</fullName>
    </submittedName>
</protein>
<dbReference type="CDD" id="cd22191">
    <property type="entry name" value="DPBB_RlpA_EXP_N-like"/>
    <property type="match status" value="1"/>
</dbReference>
<reference evidence="4 5" key="1">
    <citation type="journal article" date="2024" name="J Genomics">
        <title>Draft genome sequencing and assembly of Favolaschia claudopus CIRM-BRFM 2984 isolated from oak limbs.</title>
        <authorList>
            <person name="Navarro D."/>
            <person name="Drula E."/>
            <person name="Chaduli D."/>
            <person name="Cazenave R."/>
            <person name="Ahrendt S."/>
            <person name="Wang J."/>
            <person name="Lipzen A."/>
            <person name="Daum C."/>
            <person name="Barry K."/>
            <person name="Grigoriev I.V."/>
            <person name="Favel A."/>
            <person name="Rosso M.N."/>
            <person name="Martin F."/>
        </authorList>
    </citation>
    <scope>NUCLEOTIDE SEQUENCE [LARGE SCALE GENOMIC DNA]</scope>
    <source>
        <strain evidence="4 5">CIRM-BRFM 2984</strain>
    </source>
</reference>
<dbReference type="PANTHER" id="PTHR31836:SF28">
    <property type="entry name" value="SRCR DOMAIN-CONTAINING PROTEIN-RELATED"/>
    <property type="match status" value="1"/>
</dbReference>
<accession>A0AAW0B3M6</accession>